<dbReference type="GO" id="GO:0009245">
    <property type="term" value="P:lipid A biosynthetic process"/>
    <property type="evidence" value="ECO:0007669"/>
    <property type="project" value="UniProtKB-UniRule"/>
</dbReference>
<evidence type="ECO:0000313" key="14">
    <source>
        <dbReference type="Proteomes" id="UP000247763"/>
    </source>
</evidence>
<evidence type="ECO:0000256" key="5">
    <source>
        <dbReference type="ARBA" id="ARBA00022516"/>
    </source>
</evidence>
<accession>A0A2Z3HQE2</accession>
<sequence>MAIPAVSSLPEIQEIPDTWRQKHCETQRVLRRRSKLLISAVTECVSVLCDPEASIVADLAYQHTVANPVRFSGIGVHTGVQARVAVLPAPAGAGLVYVRTDVQDRDNRIAVSGEAVCKTQLGTVITNAAGVTVATIEHLMAALVMSGVDNAVIEIDGPEMPIMDGSSLDFIRGLDRAGVRRQGALRQVIEIIDVIEVIEGDKRATLRPSDGFEVAFEIAFGSRAIGRQAVDLRMDPAAFRRELADCRTFGFLHEVEALRAMGLARGGSMDNAVVIDGDEIMNPEGLRRPDEFVRHKALDAIGDLYVLGAPVLGRFEGVLAGHALNNALVRALLATPHAWRLRTLAPELAEAV</sequence>
<dbReference type="GO" id="GO:0103117">
    <property type="term" value="F:UDP-3-O-acyl-N-acetylglucosamine deacetylase activity"/>
    <property type="evidence" value="ECO:0007669"/>
    <property type="project" value="UniProtKB-UniRule"/>
</dbReference>
<keyword evidence="14" id="KW-1185">Reference proteome</keyword>
<evidence type="ECO:0000256" key="12">
    <source>
        <dbReference type="HAMAP-Rule" id="MF_00388"/>
    </source>
</evidence>
<evidence type="ECO:0000256" key="10">
    <source>
        <dbReference type="ARBA" id="ARBA00023098"/>
    </source>
</evidence>
<keyword evidence="8 12" id="KW-0378">Hydrolase</keyword>
<reference evidence="14" key="1">
    <citation type="submission" date="2018-05" db="EMBL/GenBank/DDBJ databases">
        <title>Genome sequencing of Phenylobacterium sp. HYN0004.</title>
        <authorList>
            <person name="Yi H."/>
            <person name="Baek C."/>
        </authorList>
    </citation>
    <scope>NUCLEOTIDE SEQUENCE [LARGE SCALE GENOMIC DNA]</scope>
    <source>
        <strain evidence="14">HYN0004</strain>
    </source>
</reference>
<evidence type="ECO:0000256" key="7">
    <source>
        <dbReference type="ARBA" id="ARBA00022723"/>
    </source>
</evidence>
<keyword evidence="7 12" id="KW-0479">Metal-binding</keyword>
<dbReference type="Pfam" id="PF03331">
    <property type="entry name" value="LpxC"/>
    <property type="match status" value="1"/>
</dbReference>
<comment type="cofactor">
    <cofactor evidence="1 12">
        <name>Zn(2+)</name>
        <dbReference type="ChEBI" id="CHEBI:29105"/>
    </cofactor>
</comment>
<evidence type="ECO:0000256" key="2">
    <source>
        <dbReference type="ARBA" id="ARBA00002923"/>
    </source>
</evidence>
<evidence type="ECO:0000256" key="9">
    <source>
        <dbReference type="ARBA" id="ARBA00022833"/>
    </source>
</evidence>
<evidence type="ECO:0000313" key="13">
    <source>
        <dbReference type="EMBL" id="AWM77015.1"/>
    </source>
</evidence>
<dbReference type="GO" id="GO:0016020">
    <property type="term" value="C:membrane"/>
    <property type="evidence" value="ECO:0007669"/>
    <property type="project" value="GOC"/>
</dbReference>
<evidence type="ECO:0000256" key="4">
    <source>
        <dbReference type="ARBA" id="ARBA00012745"/>
    </source>
</evidence>
<name>A0A2Z3HQE2_9CAUL</name>
<dbReference type="NCBIfam" id="TIGR00325">
    <property type="entry name" value="lpxC"/>
    <property type="match status" value="1"/>
</dbReference>
<dbReference type="Proteomes" id="UP000247763">
    <property type="component" value="Chromosome"/>
</dbReference>
<dbReference type="HAMAP" id="MF_00388">
    <property type="entry name" value="LpxC"/>
    <property type="match status" value="1"/>
</dbReference>
<evidence type="ECO:0000256" key="11">
    <source>
        <dbReference type="ARBA" id="ARBA00024535"/>
    </source>
</evidence>
<dbReference type="EMBL" id="CP029479">
    <property type="protein sequence ID" value="AWM77015.1"/>
    <property type="molecule type" value="Genomic_DNA"/>
</dbReference>
<dbReference type="PANTHER" id="PTHR33694:SF1">
    <property type="entry name" value="UDP-3-O-ACYL-N-ACETYLGLUCOSAMINE DEACETYLASE 1, MITOCHONDRIAL-RELATED"/>
    <property type="match status" value="1"/>
</dbReference>
<dbReference type="Gene3D" id="3.30.230.20">
    <property type="entry name" value="lpxc deacetylase, domain 1"/>
    <property type="match status" value="1"/>
</dbReference>
<protein>
    <recommendedName>
        <fullName evidence="4 12">UDP-3-O-acyl-N-acetylglucosamine deacetylase</fullName>
        <shortName evidence="12">UDP-3-O-acyl-GlcNAc deacetylase</shortName>
        <ecNumber evidence="4 12">3.5.1.108</ecNumber>
    </recommendedName>
    <alternativeName>
        <fullName evidence="12">UDP-3-O-[R-3-hydroxymyristoyl]-N-acetylglucosamine deacetylase</fullName>
    </alternativeName>
</protein>
<comment type="similarity">
    <text evidence="12">Belongs to the LpxC family.</text>
</comment>
<evidence type="ECO:0000256" key="3">
    <source>
        <dbReference type="ARBA" id="ARBA00005002"/>
    </source>
</evidence>
<organism evidence="13 14">
    <name type="scientific">Phenylobacterium parvum</name>
    <dbReference type="NCBI Taxonomy" id="2201350"/>
    <lineage>
        <taxon>Bacteria</taxon>
        <taxon>Pseudomonadati</taxon>
        <taxon>Pseudomonadota</taxon>
        <taxon>Alphaproteobacteria</taxon>
        <taxon>Caulobacterales</taxon>
        <taxon>Caulobacteraceae</taxon>
        <taxon>Phenylobacterium</taxon>
    </lineage>
</organism>
<comment type="pathway">
    <text evidence="3 12">Glycolipid biosynthesis; lipid IV(A) biosynthesis; lipid IV(A) from (3R)-3-hydroxytetradecanoyl-[acyl-carrier-protein] and UDP-N-acetyl-alpha-D-glucosamine: step 2/6.</text>
</comment>
<dbReference type="InterPro" id="IPR020568">
    <property type="entry name" value="Ribosomal_Su5_D2-typ_SF"/>
</dbReference>
<evidence type="ECO:0000256" key="1">
    <source>
        <dbReference type="ARBA" id="ARBA00001947"/>
    </source>
</evidence>
<dbReference type="InterPro" id="IPR004463">
    <property type="entry name" value="UDP-acyl_GlcNac_deAcase"/>
</dbReference>
<evidence type="ECO:0000256" key="6">
    <source>
        <dbReference type="ARBA" id="ARBA00022556"/>
    </source>
</evidence>
<feature type="binding site" evidence="12">
    <location>
        <position position="138"/>
    </location>
    <ligand>
        <name>Zn(2+)</name>
        <dbReference type="ChEBI" id="CHEBI:29105"/>
    </ligand>
</feature>
<proteinExistence type="inferred from homology"/>
<feature type="active site" description="Proton donor" evidence="12">
    <location>
        <position position="322"/>
    </location>
</feature>
<dbReference type="AlphaFoldDB" id="A0A2Z3HQE2"/>
<evidence type="ECO:0000256" key="8">
    <source>
        <dbReference type="ARBA" id="ARBA00022801"/>
    </source>
</evidence>
<keyword evidence="10 12" id="KW-0443">Lipid metabolism</keyword>
<dbReference type="Gene3D" id="3.30.1700.10">
    <property type="entry name" value="lpxc deacetylase, domain 2"/>
    <property type="match status" value="1"/>
</dbReference>
<feature type="binding site" evidence="12">
    <location>
        <position position="295"/>
    </location>
    <ligand>
        <name>Zn(2+)</name>
        <dbReference type="ChEBI" id="CHEBI:29105"/>
    </ligand>
</feature>
<dbReference type="EC" id="3.5.1.108" evidence="4 12"/>
<keyword evidence="5 12" id="KW-0444">Lipid biosynthesis</keyword>
<feature type="binding site" evidence="12">
    <location>
        <position position="299"/>
    </location>
    <ligand>
        <name>Zn(2+)</name>
        <dbReference type="ChEBI" id="CHEBI:29105"/>
    </ligand>
</feature>
<dbReference type="OrthoDB" id="9802746at2"/>
<dbReference type="PANTHER" id="PTHR33694">
    <property type="entry name" value="UDP-3-O-ACYL-N-ACETYLGLUCOSAMINE DEACETYLASE 1, MITOCHONDRIAL-RELATED"/>
    <property type="match status" value="1"/>
</dbReference>
<keyword evidence="9 12" id="KW-0862">Zinc</keyword>
<dbReference type="InterPro" id="IPR015870">
    <property type="entry name" value="UDP-acyl_N-AcGlcN_deAcase_N"/>
</dbReference>
<keyword evidence="6 12" id="KW-0441">Lipid A biosynthesis</keyword>
<dbReference type="InterPro" id="IPR011334">
    <property type="entry name" value="UDP-acyl_GlcNac_deAcase_C"/>
</dbReference>
<dbReference type="GO" id="GO:0046872">
    <property type="term" value="F:metal ion binding"/>
    <property type="evidence" value="ECO:0007669"/>
    <property type="project" value="UniProtKB-KW"/>
</dbReference>
<dbReference type="SUPFAM" id="SSF54211">
    <property type="entry name" value="Ribosomal protein S5 domain 2-like"/>
    <property type="match status" value="2"/>
</dbReference>
<comment type="function">
    <text evidence="2 12">Catalyzes the hydrolysis of UDP-3-O-myristoyl-N-acetylglucosamine to form UDP-3-O-myristoylglucosamine and acetate, the committed step in lipid A biosynthesis.</text>
</comment>
<dbReference type="KEGG" id="phb:HYN04_04140"/>
<gene>
    <name evidence="12" type="primary">lpxC</name>
    <name evidence="13" type="ORF">HYN04_04140</name>
</gene>
<comment type="catalytic activity">
    <reaction evidence="11 12">
        <text>a UDP-3-O-[(3R)-3-hydroxyacyl]-N-acetyl-alpha-D-glucosamine + H2O = a UDP-3-O-[(3R)-3-hydroxyacyl]-alpha-D-glucosamine + acetate</text>
        <dbReference type="Rhea" id="RHEA:67816"/>
        <dbReference type="ChEBI" id="CHEBI:15377"/>
        <dbReference type="ChEBI" id="CHEBI:30089"/>
        <dbReference type="ChEBI" id="CHEBI:137740"/>
        <dbReference type="ChEBI" id="CHEBI:173225"/>
        <dbReference type="EC" id="3.5.1.108"/>
    </reaction>
</comment>
<dbReference type="UniPathway" id="UPA00359">
    <property type="reaction ID" value="UER00478"/>
</dbReference>